<feature type="transmembrane region" description="Helical" evidence="7">
    <location>
        <begin position="306"/>
        <end position="330"/>
    </location>
</feature>
<feature type="transmembrane region" description="Helical" evidence="7">
    <location>
        <begin position="203"/>
        <end position="223"/>
    </location>
</feature>
<keyword evidence="2" id="KW-0813">Transport</keyword>
<keyword evidence="5" id="KW-0406">Ion transport</keyword>
<organism evidence="9 10">
    <name type="scientific">Methylocystis hirsuta</name>
    <dbReference type="NCBI Taxonomy" id="369798"/>
    <lineage>
        <taxon>Bacteria</taxon>
        <taxon>Pseudomonadati</taxon>
        <taxon>Pseudomonadota</taxon>
        <taxon>Alphaproteobacteria</taxon>
        <taxon>Hyphomicrobiales</taxon>
        <taxon>Methylocystaceae</taxon>
        <taxon>Methylocystis</taxon>
    </lineage>
</organism>
<comment type="caution">
    <text evidence="9">The sequence shown here is derived from an EMBL/GenBank/DDBJ whole genome shotgun (WGS) entry which is preliminary data.</text>
</comment>
<evidence type="ECO:0000256" key="3">
    <source>
        <dbReference type="ARBA" id="ARBA00022692"/>
    </source>
</evidence>
<feature type="transmembrane region" description="Helical" evidence="7">
    <location>
        <begin position="337"/>
        <end position="355"/>
    </location>
</feature>
<dbReference type="OrthoDB" id="8438242at2"/>
<evidence type="ECO:0000256" key="5">
    <source>
        <dbReference type="ARBA" id="ARBA00023065"/>
    </source>
</evidence>
<reference evidence="9 10" key="1">
    <citation type="submission" date="2018-08" db="EMBL/GenBank/DDBJ databases">
        <title>Genome sequence of Methylocystis hirsuta CSC1, a methanotroph able to accumulate PHAs.</title>
        <authorList>
            <person name="Bordel S."/>
            <person name="Rodriguez E."/>
            <person name="Gancedo J."/>
            <person name="Munoz R."/>
        </authorList>
    </citation>
    <scope>NUCLEOTIDE SEQUENCE [LARGE SCALE GENOMIC DNA]</scope>
    <source>
        <strain evidence="9 10">CSC1</strain>
    </source>
</reference>
<evidence type="ECO:0000256" key="4">
    <source>
        <dbReference type="ARBA" id="ARBA00022989"/>
    </source>
</evidence>
<sequence length="356" mass="35985">MSAAANRKVLATMAPAAGLVGVAAALHFAQAGPIVNFIASALALASVAHVIGEATDQLGNHLSPAATGIVQSAVGNLPELFVCIFALRAGLLTVVQASLIGSILSNALLVLGLAFVAGGWRVGVLHFESQTPRMIATLLLLAVSALVLPTLAQELHLPSGAHEQELAVVCAVVLLFVFVVLTHAMLSRGQRALPAETHARVHAWSLGAAIGVLAACGGAAAFVSDWFVDALGPAIEILGVSEAFSGLVIVAIAGNAVENVVGVRLAAQGKADLAVSVILNSALQVAVALIPILVLVSFAMGGAAPFTLAIPPILAAAMFLSVLVVTVVTVDGRADMVDGAALVGLYVIIAAIFWWG</sequence>
<keyword evidence="6 7" id="KW-0472">Membrane</keyword>
<evidence type="ECO:0000313" key="9">
    <source>
        <dbReference type="EMBL" id="RNJ50743.1"/>
    </source>
</evidence>
<feature type="transmembrane region" description="Helical" evidence="7">
    <location>
        <begin position="243"/>
        <end position="261"/>
    </location>
</feature>
<dbReference type="GO" id="GO:0016020">
    <property type="term" value="C:membrane"/>
    <property type="evidence" value="ECO:0007669"/>
    <property type="project" value="InterPro"/>
</dbReference>
<feature type="transmembrane region" description="Helical" evidence="7">
    <location>
        <begin position="134"/>
        <end position="152"/>
    </location>
</feature>
<dbReference type="InterPro" id="IPR004713">
    <property type="entry name" value="CaH_exchang"/>
</dbReference>
<evidence type="ECO:0000256" key="2">
    <source>
        <dbReference type="ARBA" id="ARBA00022448"/>
    </source>
</evidence>
<evidence type="ECO:0000256" key="7">
    <source>
        <dbReference type="SAM" id="Phobius"/>
    </source>
</evidence>
<feature type="domain" description="Sodium/calcium exchanger membrane region" evidence="8">
    <location>
        <begin position="210"/>
        <end position="355"/>
    </location>
</feature>
<accession>A0A3M9XR84</accession>
<dbReference type="Gene3D" id="1.20.1420.30">
    <property type="entry name" value="NCX, central ion-binding region"/>
    <property type="match status" value="1"/>
</dbReference>
<dbReference type="GO" id="GO:0012505">
    <property type="term" value="C:endomembrane system"/>
    <property type="evidence" value="ECO:0007669"/>
    <property type="project" value="UniProtKB-SubCell"/>
</dbReference>
<dbReference type="AlphaFoldDB" id="A0A3M9XR84"/>
<protein>
    <submittedName>
        <fullName evidence="9">Sodium:proton exchanger</fullName>
    </submittedName>
</protein>
<dbReference type="GO" id="GO:0015369">
    <property type="term" value="F:calcium:proton antiporter activity"/>
    <property type="evidence" value="ECO:0007669"/>
    <property type="project" value="TreeGrafter"/>
</dbReference>
<evidence type="ECO:0000256" key="6">
    <source>
        <dbReference type="ARBA" id="ARBA00023136"/>
    </source>
</evidence>
<keyword evidence="3 7" id="KW-0812">Transmembrane</keyword>
<gene>
    <name evidence="9" type="ORF">D1O30_15260</name>
</gene>
<feature type="transmembrane region" description="Helical" evidence="7">
    <location>
        <begin position="273"/>
        <end position="300"/>
    </location>
</feature>
<dbReference type="Proteomes" id="UP000268623">
    <property type="component" value="Unassembled WGS sequence"/>
</dbReference>
<feature type="transmembrane region" description="Helical" evidence="7">
    <location>
        <begin position="99"/>
        <end position="122"/>
    </location>
</feature>
<dbReference type="EMBL" id="QWDD01000001">
    <property type="protein sequence ID" value="RNJ50743.1"/>
    <property type="molecule type" value="Genomic_DNA"/>
</dbReference>
<keyword evidence="4 7" id="KW-1133">Transmembrane helix</keyword>
<keyword evidence="10" id="KW-1185">Reference proteome</keyword>
<name>A0A3M9XR84_9HYPH</name>
<proteinExistence type="predicted"/>
<dbReference type="InterPro" id="IPR004837">
    <property type="entry name" value="NaCa_Exmemb"/>
</dbReference>
<dbReference type="RefSeq" id="WP_123176654.1">
    <property type="nucleotide sequence ID" value="NZ_QWDD01000001.1"/>
</dbReference>
<dbReference type="PANTHER" id="PTHR31503:SF22">
    <property type="entry name" value="VACUOLAR CALCIUM ION TRANSPORTER"/>
    <property type="match status" value="1"/>
</dbReference>
<dbReference type="Pfam" id="PF01699">
    <property type="entry name" value="Na_Ca_ex"/>
    <property type="match status" value="2"/>
</dbReference>
<dbReference type="InterPro" id="IPR044880">
    <property type="entry name" value="NCX_ion-bd_dom_sf"/>
</dbReference>
<evidence type="ECO:0000313" key="10">
    <source>
        <dbReference type="Proteomes" id="UP000268623"/>
    </source>
</evidence>
<evidence type="ECO:0000256" key="1">
    <source>
        <dbReference type="ARBA" id="ARBA00004127"/>
    </source>
</evidence>
<comment type="subcellular location">
    <subcellularLocation>
        <location evidence="1">Endomembrane system</location>
        <topology evidence="1">Multi-pass membrane protein</topology>
    </subcellularLocation>
</comment>
<evidence type="ECO:0000259" key="8">
    <source>
        <dbReference type="Pfam" id="PF01699"/>
    </source>
</evidence>
<feature type="transmembrane region" description="Helical" evidence="7">
    <location>
        <begin position="164"/>
        <end position="182"/>
    </location>
</feature>
<dbReference type="GO" id="GO:0006874">
    <property type="term" value="P:intracellular calcium ion homeostasis"/>
    <property type="evidence" value="ECO:0007669"/>
    <property type="project" value="TreeGrafter"/>
</dbReference>
<dbReference type="PANTHER" id="PTHR31503">
    <property type="entry name" value="VACUOLAR CALCIUM ION TRANSPORTER"/>
    <property type="match status" value="1"/>
</dbReference>
<feature type="domain" description="Sodium/calcium exchanger membrane region" evidence="8">
    <location>
        <begin position="34"/>
        <end position="182"/>
    </location>
</feature>